<dbReference type="OrthoDB" id="6457449at2"/>
<evidence type="ECO:0000313" key="1">
    <source>
        <dbReference type="EMBL" id="TQV77202.1"/>
    </source>
</evidence>
<dbReference type="EMBL" id="VIKR01000001">
    <property type="protein sequence ID" value="TQV77202.1"/>
    <property type="molecule type" value="Genomic_DNA"/>
</dbReference>
<comment type="caution">
    <text evidence="1">The sequence shown here is derived from an EMBL/GenBank/DDBJ whole genome shotgun (WGS) entry which is preliminary data.</text>
</comment>
<gene>
    <name evidence="1" type="ORF">FLL45_04445</name>
</gene>
<protein>
    <submittedName>
        <fullName evidence="1">Uncharacterized protein</fullName>
    </submittedName>
</protein>
<dbReference type="AlphaFoldDB" id="A0A545TIZ7"/>
<dbReference type="RefSeq" id="WP_142888562.1">
    <property type="nucleotide sequence ID" value="NZ_VIKR01000001.1"/>
</dbReference>
<evidence type="ECO:0000313" key="2">
    <source>
        <dbReference type="Proteomes" id="UP000317839"/>
    </source>
</evidence>
<organism evidence="1 2">
    <name type="scientific">Aliikangiella marina</name>
    <dbReference type="NCBI Taxonomy" id="1712262"/>
    <lineage>
        <taxon>Bacteria</taxon>
        <taxon>Pseudomonadati</taxon>
        <taxon>Pseudomonadota</taxon>
        <taxon>Gammaproteobacteria</taxon>
        <taxon>Oceanospirillales</taxon>
        <taxon>Pleioneaceae</taxon>
        <taxon>Aliikangiella</taxon>
    </lineage>
</organism>
<dbReference type="Proteomes" id="UP000317839">
    <property type="component" value="Unassembled WGS sequence"/>
</dbReference>
<keyword evidence="2" id="KW-1185">Reference proteome</keyword>
<sequence>MLSKETFERQLQNLRLFYKNDNSWVYWLDWDNDVAYRKHIDCAYKLYTVVSSNRLKLTVLGGTEIRKNKELISAFGITAATGVQDGITSLYGASAAMDRYQQVNRPNDEAANPDTTYTPVDGGSILSEREWTPIMNDSLIIGAAAAKQYLALSLTPLEQLKWDRMNAHKITKYKVAASQFKGGEEPVKEAWREFFNENHSMFFGANGIPRVFTRELLGLISFGYKAEISYHQIGFRPPEVSKEPNFGTYVSTLRDVYFEANTLTSRKLITVKLSKFFFGSPDKLAKVENPLASYKTLKDDPLAPYRTLG</sequence>
<proteinExistence type="predicted"/>
<name>A0A545TIZ7_9GAMM</name>
<accession>A0A545TIZ7</accession>
<reference evidence="1 2" key="1">
    <citation type="submission" date="2019-06" db="EMBL/GenBank/DDBJ databases">
        <title>Draft genome of Aliikangiella marina GYP-15.</title>
        <authorList>
            <person name="Wang G."/>
        </authorList>
    </citation>
    <scope>NUCLEOTIDE SEQUENCE [LARGE SCALE GENOMIC DNA]</scope>
    <source>
        <strain evidence="1 2">GYP-15</strain>
    </source>
</reference>